<accession>A0ABV0B4N0</accession>
<dbReference type="InterPro" id="IPR001920">
    <property type="entry name" value="Asp/Glu_race"/>
</dbReference>
<dbReference type="InterPro" id="IPR053714">
    <property type="entry name" value="Iso_Racemase_Enz_sf"/>
</dbReference>
<organism evidence="2 3">
    <name type="scientific">Sphingomonas rustica</name>
    <dbReference type="NCBI Taxonomy" id="3103142"/>
    <lineage>
        <taxon>Bacteria</taxon>
        <taxon>Pseudomonadati</taxon>
        <taxon>Pseudomonadota</taxon>
        <taxon>Alphaproteobacteria</taxon>
        <taxon>Sphingomonadales</taxon>
        <taxon>Sphingomonadaceae</taxon>
        <taxon>Sphingomonas</taxon>
    </lineage>
</organism>
<reference evidence="2 3" key="1">
    <citation type="submission" date="2024-05" db="EMBL/GenBank/DDBJ databases">
        <title>Sphingomonas sp. HF-S3 16S ribosomal RNA gene Genome sequencing and assembly.</title>
        <authorList>
            <person name="Lee H."/>
        </authorList>
    </citation>
    <scope>NUCLEOTIDE SEQUENCE [LARGE SCALE GENOMIC DNA]</scope>
    <source>
        <strain evidence="2 3">HF-S3</strain>
    </source>
</reference>
<keyword evidence="3" id="KW-1185">Reference proteome</keyword>
<gene>
    <name evidence="2" type="ORF">TPR58_05270</name>
</gene>
<dbReference type="Proteomes" id="UP001427805">
    <property type="component" value="Unassembled WGS sequence"/>
</dbReference>
<dbReference type="RefSeq" id="WP_346245566.1">
    <property type="nucleotide sequence ID" value="NZ_JBDIZK010000002.1"/>
</dbReference>
<dbReference type="Pfam" id="PF01177">
    <property type="entry name" value="Asp_Glu_race"/>
    <property type="match status" value="1"/>
</dbReference>
<protein>
    <submittedName>
        <fullName evidence="2">Aspartate/glutamate racemase family protein</fullName>
    </submittedName>
</protein>
<comment type="similarity">
    <text evidence="1">Belongs to the HyuE racemase family.</text>
</comment>
<dbReference type="EMBL" id="JBDIZK010000002">
    <property type="protein sequence ID" value="MEN3746568.1"/>
    <property type="molecule type" value="Genomic_DNA"/>
</dbReference>
<name>A0ABV0B4N0_9SPHN</name>
<evidence type="ECO:0000256" key="1">
    <source>
        <dbReference type="ARBA" id="ARBA00038414"/>
    </source>
</evidence>
<dbReference type="SUPFAM" id="SSF53681">
    <property type="entry name" value="Aspartate/glutamate racemase"/>
    <property type="match status" value="1"/>
</dbReference>
<dbReference type="Gene3D" id="3.40.50.12500">
    <property type="match status" value="1"/>
</dbReference>
<evidence type="ECO:0000313" key="2">
    <source>
        <dbReference type="EMBL" id="MEN3746568.1"/>
    </source>
</evidence>
<comment type="caution">
    <text evidence="2">The sequence shown here is derived from an EMBL/GenBank/DDBJ whole genome shotgun (WGS) entry which is preliminary data.</text>
</comment>
<evidence type="ECO:0000313" key="3">
    <source>
        <dbReference type="Proteomes" id="UP001427805"/>
    </source>
</evidence>
<dbReference type="InterPro" id="IPR015942">
    <property type="entry name" value="Asp/Glu/hydantoin_racemase"/>
</dbReference>
<sequence length="264" mass="27000">MNRIGLIGTPFNPFERRTPASELASLLPTGVTLSAWPSRVGAFPHTPLERAMQVLGHAEAAITAAEQGCDAVVIDSVGDYGLAAMRAALPVPAVGSGEAGMASAAAHGRFAVVTVWPQSMNFVVTDLLHEYGHGQACLGIDNVGQEGDLDRLTGPDGYLADVKSGKPALLDAIDAAVARAAARGADAVLLGCTCMSPIADRIAQAASIPVINPLAEGVKAALAATPIVQAPPLREGRVELLRTMIASIADAPIEDCPVCVGDIA</sequence>
<proteinExistence type="inferred from homology"/>